<dbReference type="InterPro" id="IPR001610">
    <property type="entry name" value="PAC"/>
</dbReference>
<evidence type="ECO:0000313" key="9">
    <source>
        <dbReference type="Proteomes" id="UP000003856"/>
    </source>
</evidence>
<comment type="catalytic activity">
    <reaction evidence="1">
        <text>ATP + protein L-histidine = ADP + protein N-phospho-L-histidine.</text>
        <dbReference type="EC" id="2.7.13.3"/>
    </reaction>
</comment>
<dbReference type="PROSITE" id="PS50112">
    <property type="entry name" value="PAS"/>
    <property type="match status" value="2"/>
</dbReference>
<dbReference type="GO" id="GO:0004673">
    <property type="term" value="F:protein histidine kinase activity"/>
    <property type="evidence" value="ECO:0007669"/>
    <property type="project" value="UniProtKB-EC"/>
</dbReference>
<feature type="domain" description="PAC" evidence="7">
    <location>
        <begin position="358"/>
        <end position="409"/>
    </location>
</feature>
<evidence type="ECO:0000256" key="5">
    <source>
        <dbReference type="ARBA" id="ARBA00022777"/>
    </source>
</evidence>
<dbReference type="EMBL" id="ACQT01000405">
    <property type="protein sequence ID" value="EER57947.1"/>
    <property type="molecule type" value="Genomic_DNA"/>
</dbReference>
<evidence type="ECO:0000256" key="4">
    <source>
        <dbReference type="ARBA" id="ARBA00022679"/>
    </source>
</evidence>
<feature type="domain" description="PAS" evidence="6">
    <location>
        <begin position="432"/>
        <end position="483"/>
    </location>
</feature>
<dbReference type="GO" id="GO:0006355">
    <property type="term" value="P:regulation of DNA-templated transcription"/>
    <property type="evidence" value="ECO:0007669"/>
    <property type="project" value="InterPro"/>
</dbReference>
<evidence type="ECO:0000313" key="8">
    <source>
        <dbReference type="EMBL" id="EER57947.1"/>
    </source>
</evidence>
<dbReference type="InterPro" id="IPR013767">
    <property type="entry name" value="PAS_fold"/>
</dbReference>
<dbReference type="InterPro" id="IPR013655">
    <property type="entry name" value="PAS_fold_3"/>
</dbReference>
<keyword evidence="5" id="KW-0418">Kinase</keyword>
<evidence type="ECO:0000256" key="3">
    <source>
        <dbReference type="ARBA" id="ARBA00022553"/>
    </source>
</evidence>
<protein>
    <recommendedName>
        <fullName evidence="2">histidine kinase</fullName>
        <ecNumber evidence="2">2.7.13.3</ecNumber>
    </recommendedName>
</protein>
<keyword evidence="3" id="KW-0597">Phosphoprotein</keyword>
<reference evidence="8 9" key="1">
    <citation type="submission" date="2009-05" db="EMBL/GenBank/DDBJ databases">
        <title>The draft genome of Acidovorax delafieldii 2AN.</title>
        <authorList>
            <consortium name="US DOE Joint Genome Institute (JGI-PGF)"/>
            <person name="Lucas S."/>
            <person name="Copeland A."/>
            <person name="Lapidus A."/>
            <person name="Glavina del Rio T."/>
            <person name="Tice H."/>
            <person name="Bruce D."/>
            <person name="Goodwin L."/>
            <person name="Pitluck S."/>
            <person name="Larimer F."/>
            <person name="Land M.L."/>
            <person name="Hauser L."/>
            <person name="Shelobolina E.S."/>
            <person name="Picardal F."/>
            <person name="Roden E."/>
            <person name="Emerson D."/>
        </authorList>
    </citation>
    <scope>NUCLEOTIDE SEQUENCE [LARGE SCALE GENOMIC DNA]</scope>
    <source>
        <strain evidence="8 9">2AN</strain>
    </source>
</reference>
<evidence type="ECO:0000256" key="1">
    <source>
        <dbReference type="ARBA" id="ARBA00000085"/>
    </source>
</evidence>
<gene>
    <name evidence="8" type="ORF">AcdelDRAFT_4480</name>
</gene>
<feature type="domain" description="PAS" evidence="6">
    <location>
        <begin position="160"/>
        <end position="207"/>
    </location>
</feature>
<dbReference type="CDD" id="cd00130">
    <property type="entry name" value="PAS"/>
    <property type="match status" value="3"/>
</dbReference>
<sequence>MLLAGGAELLLGRAQSHAALRQEFRLLREREEQVRLALDALGGGRWEWNVPRQKLTFHGHFYAAFGLENTDTDDAWERWYARRHPADVARLAPLLERAMRAEVDTYEAEFRVLDTAGRWRWVLSRGRAGERDAQGRPLTLVGMDMDITAHREVEDALRASEAKYTTIYQTLPDPAGISRVSDGRYLDVNPAFCETLGLPREAVLGRTSTELNIWASAQERARLLQTYQRDGKVDRLSMVALRHGVRVPGLMSARPVVVDGEDCFLFVFHDMTEAQRASDELRGLNNLLQQAGRMARLGAWEDVRDSGMAYWSDVCYDIHGLPLGSELPRDYIQRFVAPAWREAVRGKLHDCIHHQAEWSLELEIIRADGRQAWVRARGEPVLRDGAVVGIRGVLQDIDEAKHSEQRLRHSEDRFSRIFQLMPYPMGMTRQRDGAYVEVNPAWEELLGYARAHAVGSSAIKLGIFTPEARARLMEVANQSGQLDAYEVPIVTRTGEVRTVLQSMRATEFDGEPCWLFALQDITDRKRNEEQVREREALLSLTLSAAALGLWDWNLQSG</sequence>
<keyword evidence="9" id="KW-1185">Reference proteome</keyword>
<comment type="caution">
    <text evidence="8">The sequence shown here is derived from an EMBL/GenBank/DDBJ whole genome shotgun (WGS) entry which is preliminary data.</text>
</comment>
<proteinExistence type="predicted"/>
<dbReference type="Pfam" id="PF00989">
    <property type="entry name" value="PAS"/>
    <property type="match status" value="1"/>
</dbReference>
<dbReference type="InterPro" id="IPR035965">
    <property type="entry name" value="PAS-like_dom_sf"/>
</dbReference>
<dbReference type="PANTHER" id="PTHR43304">
    <property type="entry name" value="PHYTOCHROME-LIKE PROTEIN CPH1"/>
    <property type="match status" value="1"/>
</dbReference>
<keyword evidence="4" id="KW-0808">Transferase</keyword>
<dbReference type="EC" id="2.7.13.3" evidence="2"/>
<dbReference type="InterPro" id="IPR000014">
    <property type="entry name" value="PAS"/>
</dbReference>
<feature type="non-terminal residue" evidence="8">
    <location>
        <position position="557"/>
    </location>
</feature>
<dbReference type="OrthoDB" id="9813903at2"/>
<dbReference type="InterPro" id="IPR052162">
    <property type="entry name" value="Sensor_kinase/Photoreceptor"/>
</dbReference>
<dbReference type="Gene3D" id="3.30.450.20">
    <property type="entry name" value="PAS domain"/>
    <property type="match status" value="4"/>
</dbReference>
<dbReference type="PANTHER" id="PTHR43304:SF1">
    <property type="entry name" value="PAC DOMAIN-CONTAINING PROTEIN"/>
    <property type="match status" value="1"/>
</dbReference>
<accession>C5TC50</accession>
<dbReference type="RefSeq" id="WP_005800583.1">
    <property type="nucleotide sequence ID" value="NZ_ACQT01000405.1"/>
</dbReference>
<evidence type="ECO:0000259" key="6">
    <source>
        <dbReference type="PROSITE" id="PS50112"/>
    </source>
</evidence>
<dbReference type="Proteomes" id="UP000003856">
    <property type="component" value="Unassembled WGS sequence"/>
</dbReference>
<dbReference type="SMART" id="SM00091">
    <property type="entry name" value="PAS"/>
    <property type="match status" value="3"/>
</dbReference>
<organism evidence="8 9">
    <name type="scientific">Acidovorax delafieldii 2AN</name>
    <dbReference type="NCBI Taxonomy" id="573060"/>
    <lineage>
        <taxon>Bacteria</taxon>
        <taxon>Pseudomonadati</taxon>
        <taxon>Pseudomonadota</taxon>
        <taxon>Betaproteobacteria</taxon>
        <taxon>Burkholderiales</taxon>
        <taxon>Comamonadaceae</taxon>
        <taxon>Acidovorax</taxon>
    </lineage>
</organism>
<dbReference type="SUPFAM" id="SSF55785">
    <property type="entry name" value="PYP-like sensor domain (PAS domain)"/>
    <property type="match status" value="4"/>
</dbReference>
<evidence type="ECO:0000259" key="7">
    <source>
        <dbReference type="PROSITE" id="PS50113"/>
    </source>
</evidence>
<feature type="domain" description="PAC" evidence="7">
    <location>
        <begin position="106"/>
        <end position="159"/>
    </location>
</feature>
<dbReference type="Pfam" id="PF13426">
    <property type="entry name" value="PAS_9"/>
    <property type="match status" value="1"/>
</dbReference>
<evidence type="ECO:0000256" key="2">
    <source>
        <dbReference type="ARBA" id="ARBA00012438"/>
    </source>
</evidence>
<dbReference type="PROSITE" id="PS50113">
    <property type="entry name" value="PAC"/>
    <property type="match status" value="2"/>
</dbReference>
<dbReference type="InterPro" id="IPR000700">
    <property type="entry name" value="PAS-assoc_C"/>
</dbReference>
<dbReference type="NCBIfam" id="TIGR00229">
    <property type="entry name" value="sensory_box"/>
    <property type="match status" value="3"/>
</dbReference>
<name>C5TC50_ACIDE</name>
<dbReference type="Pfam" id="PF08447">
    <property type="entry name" value="PAS_3"/>
    <property type="match status" value="2"/>
</dbReference>
<dbReference type="PATRIC" id="fig|573060.9.peg.435"/>
<dbReference type="SMART" id="SM00086">
    <property type="entry name" value="PAC"/>
    <property type="match status" value="4"/>
</dbReference>
<dbReference type="AlphaFoldDB" id="C5TC50"/>